<dbReference type="Proteomes" id="UP000002640">
    <property type="component" value="Unassembled WGS sequence"/>
</dbReference>
<proteinExistence type="predicted"/>
<organism evidence="1 2">
    <name type="scientific">Phytophthora sojae (strain P6497)</name>
    <name type="common">Soybean stem and root rot agent</name>
    <name type="synonym">Phytophthora megasperma f. sp. glycines</name>
    <dbReference type="NCBI Taxonomy" id="1094619"/>
    <lineage>
        <taxon>Eukaryota</taxon>
        <taxon>Sar</taxon>
        <taxon>Stramenopiles</taxon>
        <taxon>Oomycota</taxon>
        <taxon>Peronosporomycetes</taxon>
        <taxon>Peronosporales</taxon>
        <taxon>Peronosporaceae</taxon>
        <taxon>Phytophthora</taxon>
    </lineage>
</organism>
<gene>
    <name evidence="1" type="ORF">PHYSODRAFT_529377</name>
</gene>
<dbReference type="GeneID" id="20661352"/>
<protein>
    <recommendedName>
        <fullName evidence="3">Condensation domain-containing protein</fullName>
    </recommendedName>
</protein>
<reference evidence="1 2" key="1">
    <citation type="journal article" date="2006" name="Science">
        <title>Phytophthora genome sequences uncover evolutionary origins and mechanisms of pathogenesis.</title>
        <authorList>
            <person name="Tyler B.M."/>
            <person name="Tripathy S."/>
            <person name="Zhang X."/>
            <person name="Dehal P."/>
            <person name="Jiang R.H."/>
            <person name="Aerts A."/>
            <person name="Arredondo F.D."/>
            <person name="Baxter L."/>
            <person name="Bensasson D."/>
            <person name="Beynon J.L."/>
            <person name="Chapman J."/>
            <person name="Damasceno C.M."/>
            <person name="Dorrance A.E."/>
            <person name="Dou D."/>
            <person name="Dickerman A.W."/>
            <person name="Dubchak I.L."/>
            <person name="Garbelotto M."/>
            <person name="Gijzen M."/>
            <person name="Gordon S.G."/>
            <person name="Govers F."/>
            <person name="Grunwald N.J."/>
            <person name="Huang W."/>
            <person name="Ivors K.L."/>
            <person name="Jones R.W."/>
            <person name="Kamoun S."/>
            <person name="Krampis K."/>
            <person name="Lamour K.H."/>
            <person name="Lee M.K."/>
            <person name="McDonald W.H."/>
            <person name="Medina M."/>
            <person name="Meijer H.J."/>
            <person name="Nordberg E.K."/>
            <person name="Maclean D.J."/>
            <person name="Ospina-Giraldo M.D."/>
            <person name="Morris P.F."/>
            <person name="Phuntumart V."/>
            <person name="Putnam N.H."/>
            <person name="Rash S."/>
            <person name="Rose J.K."/>
            <person name="Sakihama Y."/>
            <person name="Salamov A.A."/>
            <person name="Savidor A."/>
            <person name="Scheuring C.F."/>
            <person name="Smith B.M."/>
            <person name="Sobral B.W."/>
            <person name="Terry A."/>
            <person name="Torto-Alalibo T.A."/>
            <person name="Win J."/>
            <person name="Xu Z."/>
            <person name="Zhang H."/>
            <person name="Grigoriev I.V."/>
            <person name="Rokhsar D.S."/>
            <person name="Boore J.L."/>
        </authorList>
    </citation>
    <scope>NUCLEOTIDE SEQUENCE [LARGE SCALE GENOMIC DNA]</scope>
    <source>
        <strain evidence="1 2">P6497</strain>
    </source>
</reference>
<dbReference type="SUPFAM" id="SSF52777">
    <property type="entry name" value="CoA-dependent acyltransferases"/>
    <property type="match status" value="1"/>
</dbReference>
<dbReference type="KEGG" id="psoj:PHYSODRAFT_529377"/>
<name>G5AAQ0_PHYSP</name>
<dbReference type="EMBL" id="JH159162">
    <property type="protein sequence ID" value="EGZ07679.1"/>
    <property type="molecule type" value="Genomic_DNA"/>
</dbReference>
<sequence>MTIFHDTLKHAALLASQAEIESTQYPVRASPYNLWLDSYTLSTPLTKMTVKLLAPVIKSVLTSHTKPLLPARADQADLVYPFKNNPSYALFESGSPETVKKVLARCKQEGVTYSGAVTAAVILAYYHASQPHHPVALTDSFKVTLTMSTNLRTRLPTPVPEDVVGSFASLVPLDSAKSPGTNGLKSPVAALTDIFMDQNFNSASVPTAFSKHVVKSSCTGDVNISNIGRYPYPMTHSLGDAGELSVESLFLYESVPFFSMGTLMYVSTVKSFNYAMLHKHEDSDAERLFKAYVAFAEHIGEVDAEATMADVLTQVKPILQ</sequence>
<evidence type="ECO:0000313" key="2">
    <source>
        <dbReference type="Proteomes" id="UP000002640"/>
    </source>
</evidence>
<dbReference type="PANTHER" id="PTHR28037">
    <property type="entry name" value="ALCOHOL O-ACETYLTRANSFERASE 1-RELATED"/>
    <property type="match status" value="1"/>
</dbReference>
<accession>G5AAQ0</accession>
<evidence type="ECO:0000313" key="1">
    <source>
        <dbReference type="EMBL" id="EGZ07679.1"/>
    </source>
</evidence>
<dbReference type="RefSeq" id="XP_009537245.1">
    <property type="nucleotide sequence ID" value="XM_009538950.1"/>
</dbReference>
<dbReference type="PANTHER" id="PTHR28037:SF1">
    <property type="entry name" value="ALCOHOL O-ACETYLTRANSFERASE 1-RELATED"/>
    <property type="match status" value="1"/>
</dbReference>
<dbReference type="OMA" id="YPMTHSL"/>
<evidence type="ECO:0008006" key="3">
    <source>
        <dbReference type="Google" id="ProtNLM"/>
    </source>
</evidence>
<dbReference type="AlphaFoldDB" id="G5AAQ0"/>
<keyword evidence="2" id="KW-1185">Reference proteome</keyword>
<dbReference type="InParanoid" id="G5AAQ0"/>
<dbReference type="SMR" id="G5AAQ0"/>
<dbReference type="InterPro" id="IPR052058">
    <property type="entry name" value="Alcohol_O-acetyltransferase"/>
</dbReference>